<dbReference type="PIRSF" id="PIRSF024492">
    <property type="entry name" value="UCP024492"/>
    <property type="match status" value="1"/>
</dbReference>
<keyword evidence="2" id="KW-1185">Reference proteome</keyword>
<dbReference type="RefSeq" id="WP_189694665.1">
    <property type="nucleotide sequence ID" value="NZ_BNCM01000012.1"/>
</dbReference>
<proteinExistence type="predicted"/>
<dbReference type="EMBL" id="JAERRC010000035">
    <property type="protein sequence ID" value="MBL0706740.1"/>
    <property type="molecule type" value="Genomic_DNA"/>
</dbReference>
<dbReference type="Proteomes" id="UP000639051">
    <property type="component" value="Unassembled WGS sequence"/>
</dbReference>
<protein>
    <submittedName>
        <fullName evidence="1">DUF488 domain-containing protein</fullName>
    </submittedName>
</protein>
<comment type="caution">
    <text evidence="1">The sequence shown here is derived from an EMBL/GenBank/DDBJ whole genome shotgun (WGS) entry which is preliminary data.</text>
</comment>
<name>A0ABS1K4Y8_9MICC</name>
<evidence type="ECO:0000313" key="2">
    <source>
        <dbReference type="Proteomes" id="UP000639051"/>
    </source>
</evidence>
<evidence type="ECO:0000313" key="1">
    <source>
        <dbReference type="EMBL" id="MBL0706740.1"/>
    </source>
</evidence>
<accession>A0ABS1K4Y8</accession>
<reference evidence="1 2" key="1">
    <citation type="submission" date="2021-01" db="EMBL/GenBank/DDBJ databases">
        <title>Genome public.</title>
        <authorList>
            <person name="Liu C."/>
            <person name="Sun Q."/>
        </authorList>
    </citation>
    <scope>NUCLEOTIDE SEQUENCE [LARGE SCALE GENOMIC DNA]</scope>
    <source>
        <strain evidence="1 2">JC656</strain>
    </source>
</reference>
<dbReference type="Pfam" id="PF04343">
    <property type="entry name" value="DUF488"/>
    <property type="match status" value="1"/>
</dbReference>
<dbReference type="InterPro" id="IPR007438">
    <property type="entry name" value="DUF488"/>
</dbReference>
<gene>
    <name evidence="1" type="ORF">JJE72_14690</name>
</gene>
<organism evidence="1 2">
    <name type="scientific">Sinomonas cellulolyticus</name>
    <dbReference type="NCBI Taxonomy" id="2801916"/>
    <lineage>
        <taxon>Bacteria</taxon>
        <taxon>Bacillati</taxon>
        <taxon>Actinomycetota</taxon>
        <taxon>Actinomycetes</taxon>
        <taxon>Micrococcales</taxon>
        <taxon>Micrococcaceae</taxon>
        <taxon>Sinomonas</taxon>
    </lineage>
</organism>
<dbReference type="PANTHER" id="PTHR39337">
    <property type="entry name" value="BLR5642 PROTEIN"/>
    <property type="match status" value="1"/>
</dbReference>
<dbReference type="InterPro" id="IPR014519">
    <property type="entry name" value="UCP024492"/>
</dbReference>
<dbReference type="PANTHER" id="PTHR39337:SF1">
    <property type="entry name" value="BLR5642 PROTEIN"/>
    <property type="match status" value="1"/>
</dbReference>
<sequence length="187" mass="20338">MPTSSDGSGRPAPRVYTIGHSTRQVDEVVEMLRKHGVGVLVDVRSFPASRKHPQWNQAALAEVLPADLRYHWIPALGGRRHTPAGVPTPNAGWRVKGFRDYADYMGTTAFMEGLDELEDLAANAVPAIMCSEAVPWRCHRRLISDALLVDGVEVIHLVSPAGATPAELTPFAVVHGRTITYPPTAET</sequence>